<accession>A0A9P6N6Y6</accession>
<comment type="caution">
    <text evidence="1">The sequence shown here is derived from an EMBL/GenBank/DDBJ whole genome shotgun (WGS) entry which is preliminary data.</text>
</comment>
<dbReference type="InterPro" id="IPR011990">
    <property type="entry name" value="TPR-like_helical_dom_sf"/>
</dbReference>
<evidence type="ECO:0000313" key="2">
    <source>
        <dbReference type="Proteomes" id="UP000886653"/>
    </source>
</evidence>
<dbReference type="EMBL" id="MU167422">
    <property type="protein sequence ID" value="KAG0140759.1"/>
    <property type="molecule type" value="Genomic_DNA"/>
</dbReference>
<name>A0A9P6N6Y6_9BASI</name>
<gene>
    <name evidence="1" type="ORF">CROQUDRAFT_99692</name>
</gene>
<dbReference type="Gene3D" id="1.25.40.10">
    <property type="entry name" value="Tetratricopeptide repeat domain"/>
    <property type="match status" value="1"/>
</dbReference>
<evidence type="ECO:0000313" key="1">
    <source>
        <dbReference type="EMBL" id="KAG0140759.1"/>
    </source>
</evidence>
<organism evidence="1 2">
    <name type="scientific">Cronartium quercuum f. sp. fusiforme G11</name>
    <dbReference type="NCBI Taxonomy" id="708437"/>
    <lineage>
        <taxon>Eukaryota</taxon>
        <taxon>Fungi</taxon>
        <taxon>Dikarya</taxon>
        <taxon>Basidiomycota</taxon>
        <taxon>Pucciniomycotina</taxon>
        <taxon>Pucciniomycetes</taxon>
        <taxon>Pucciniales</taxon>
        <taxon>Coleosporiaceae</taxon>
        <taxon>Cronartium</taxon>
    </lineage>
</organism>
<dbReference type="SUPFAM" id="SSF48452">
    <property type="entry name" value="TPR-like"/>
    <property type="match status" value="1"/>
</dbReference>
<protein>
    <recommendedName>
        <fullName evidence="3">Tetratricopeptide repeat protein</fullName>
    </recommendedName>
</protein>
<evidence type="ECO:0008006" key="3">
    <source>
        <dbReference type="Google" id="ProtNLM"/>
    </source>
</evidence>
<dbReference type="AlphaFoldDB" id="A0A9P6N6Y6"/>
<reference evidence="1" key="1">
    <citation type="submission" date="2013-11" db="EMBL/GenBank/DDBJ databases">
        <title>Genome sequence of the fusiform rust pathogen reveals effectors for host alternation and coevolution with pine.</title>
        <authorList>
            <consortium name="DOE Joint Genome Institute"/>
            <person name="Smith K."/>
            <person name="Pendleton A."/>
            <person name="Kubisiak T."/>
            <person name="Anderson C."/>
            <person name="Salamov A."/>
            <person name="Aerts A."/>
            <person name="Riley R."/>
            <person name="Clum A."/>
            <person name="Lindquist E."/>
            <person name="Ence D."/>
            <person name="Campbell M."/>
            <person name="Kronenberg Z."/>
            <person name="Feau N."/>
            <person name="Dhillon B."/>
            <person name="Hamelin R."/>
            <person name="Burleigh J."/>
            <person name="Smith J."/>
            <person name="Yandell M."/>
            <person name="Nelson C."/>
            <person name="Grigoriev I."/>
            <person name="Davis J."/>
        </authorList>
    </citation>
    <scope>NUCLEOTIDE SEQUENCE</scope>
    <source>
        <strain evidence="1">G11</strain>
    </source>
</reference>
<dbReference type="Proteomes" id="UP000886653">
    <property type="component" value="Unassembled WGS sequence"/>
</dbReference>
<proteinExistence type="predicted"/>
<dbReference type="OrthoDB" id="428342at2759"/>
<keyword evidence="2" id="KW-1185">Reference proteome</keyword>
<sequence length="391" mass="44605">MNEPIKTKTTNQTEIYIPGLTNPSLLTNLPTSDPISNLLTRYLDEQDQQNIKHNQIQREGDGSLIKLMQTHSWSTIASKTRTQILDSDPTQTTHLLELWAIRLQSLTFLNLSTHLSSEIKNLIYTIKQTIKSNKEIFNILPFSIMLLYARLPSILEPNSDFSIIESIEAISSLINISKQKFHQSQKDEEKEIWKDRVHYLSKLIGILLAGQHYDLIKLQQQDSLHLSPFAPELAIEVFKDLKDYDRQLITWIELGDLNQVEKSLLSSSKPSNFESLLNVAKGNWENAIKSFNQTILEFEKVGNDLSNPIYLFNNLAIAYLYEGKLSKALEVIKKTENDNLYSLNEPLIFNHSTILELVCSGSVTSLKIDTLKKIAMEKSLDGLRSEVFKLG</sequence>